<evidence type="ECO:0000313" key="3">
    <source>
        <dbReference type="EMBL" id="ADN01178.1"/>
    </source>
</evidence>
<proteinExistence type="predicted"/>
<dbReference type="Proteomes" id="UP000001296">
    <property type="component" value="Chromosome"/>
</dbReference>
<evidence type="ECO:0000256" key="1">
    <source>
        <dbReference type="ARBA" id="ARBA00022485"/>
    </source>
</evidence>
<dbReference type="AlphaFoldDB" id="E0RNQ4"/>
<keyword evidence="1" id="KW-0411">Iron-sulfur</keyword>
<dbReference type="InterPro" id="IPR004453">
    <property type="entry name" value="QueG"/>
</dbReference>
<organism evidence="3 4">
    <name type="scientific">Winmispira thermophila (strain ATCC 49972 / DSM 6192 / RI 19.B1)</name>
    <name type="common">Spirochaeta thermophila</name>
    <dbReference type="NCBI Taxonomy" id="665571"/>
    <lineage>
        <taxon>Bacteria</taxon>
        <taxon>Pseudomonadati</taxon>
        <taxon>Spirochaetota</taxon>
        <taxon>Spirochaetia</taxon>
        <taxon>Winmispirales</taxon>
        <taxon>Winmispiraceae</taxon>
        <taxon>Winmispira</taxon>
    </lineage>
</organism>
<dbReference type="GO" id="GO:0052693">
    <property type="term" value="F:epoxyqueuosine reductase activity"/>
    <property type="evidence" value="ECO:0007669"/>
    <property type="project" value="TreeGrafter"/>
</dbReference>
<dbReference type="GO" id="GO:0008616">
    <property type="term" value="P:tRNA queuosine(34) biosynthetic process"/>
    <property type="evidence" value="ECO:0007669"/>
    <property type="project" value="InterPro"/>
</dbReference>
<keyword evidence="1" id="KW-0408">Iron</keyword>
<dbReference type="Pfam" id="PF13484">
    <property type="entry name" value="Fer4_16"/>
    <property type="match status" value="1"/>
</dbReference>
<reference evidence="3 4" key="2">
    <citation type="journal article" date="2010" name="J. Bacteriol.">
        <title>Genome sequence of the polysaccharide-degrading, thermophilic anaerobe Spirochaeta thermophila DSM 6192.</title>
        <authorList>
            <person name="Angelov A."/>
            <person name="Liebl S."/>
            <person name="Ballschmiter M."/>
            <person name="Bomeke M."/>
            <person name="Lehmann R."/>
            <person name="Liesegang H."/>
            <person name="Daniel R."/>
            <person name="Liebl W."/>
        </authorList>
    </citation>
    <scope>NUCLEOTIDE SEQUENCE [LARGE SCALE GENOMIC DNA]</scope>
    <source>
        <strain evidence="4">ATCC 49972 / DSM 6192 / RI 19.B1</strain>
    </source>
</reference>
<dbReference type="EMBL" id="CP001698">
    <property type="protein sequence ID" value="ADN01178.1"/>
    <property type="molecule type" value="Genomic_DNA"/>
</dbReference>
<keyword evidence="1" id="KW-0479">Metal-binding</keyword>
<dbReference type="PROSITE" id="PS51379">
    <property type="entry name" value="4FE4S_FER_2"/>
    <property type="match status" value="1"/>
</dbReference>
<dbReference type="SUPFAM" id="SSF54862">
    <property type="entry name" value="4Fe-4S ferredoxins"/>
    <property type="match status" value="1"/>
</dbReference>
<dbReference type="GO" id="GO:0051539">
    <property type="term" value="F:4 iron, 4 sulfur cluster binding"/>
    <property type="evidence" value="ECO:0007669"/>
    <property type="project" value="UniProtKB-KW"/>
</dbReference>
<dbReference type="PaxDb" id="665571-STHERM_c02040"/>
<gene>
    <name evidence="3" type="ordered locus">STHERM_c02040</name>
</gene>
<feature type="domain" description="4Fe-4S ferredoxin-type" evidence="2">
    <location>
        <begin position="190"/>
        <end position="217"/>
    </location>
</feature>
<keyword evidence="1" id="KW-0004">4Fe-4S</keyword>
<evidence type="ECO:0000313" key="4">
    <source>
        <dbReference type="Proteomes" id="UP000001296"/>
    </source>
</evidence>
<name>E0RNQ4_WINT6</name>
<dbReference type="HOGENOM" id="CLU_879725_0_0_12"/>
<dbReference type="PANTHER" id="PTHR30002:SF4">
    <property type="entry name" value="EPOXYQUEUOSINE REDUCTASE"/>
    <property type="match status" value="1"/>
</dbReference>
<sequence>MMSSILPRNPFRTGAVPGIPSLILYILGENILNCQRNMSKGLTFEAILDLSRETGLTEVYPASSEGIPGLDPHRHPSFLITHLPYTVPTPRPSPLPSARIAPFACANHYRELSHTLRRLVSLIGQRTGHPKSAFRVFSNSPLPERAMAHRAGLGVPGRNGLIIHPVYGSYIALGGILLPFPLDIPPPPPPPPPLSPCGPCTACLTACPTHALPGDGTLRKDRCIQYWAGTHGIVPDPVKAAWGPTLYGCPHCQAACPYNRRPAPGRRPVLRGRIGPTLPLTLLLGTPASLLKALLRSSALQLGWLSPLTLQRNALLAAAATGARPLFHYVEPYLTHPDPVLRDAARWALHRLS</sequence>
<dbReference type="KEGG" id="sta:STHERM_c02040"/>
<reference key="1">
    <citation type="submission" date="2009-08" db="EMBL/GenBank/DDBJ databases">
        <title>The genome sequence of Spirochaeta thermophila DSM6192.</title>
        <authorList>
            <person name="Angelov A."/>
            <person name="Mientus M."/>
            <person name="Wittenberg S."/>
            <person name="Lehmann R."/>
            <person name="Liesegang H."/>
            <person name="Daniel R."/>
            <person name="Liebl W."/>
        </authorList>
    </citation>
    <scope>NUCLEOTIDE SEQUENCE</scope>
    <source>
        <strain>DSM 6192</strain>
    </source>
</reference>
<accession>E0RNQ4</accession>
<dbReference type="PANTHER" id="PTHR30002">
    <property type="entry name" value="EPOXYQUEUOSINE REDUCTASE"/>
    <property type="match status" value="1"/>
</dbReference>
<evidence type="ECO:0000259" key="2">
    <source>
        <dbReference type="PROSITE" id="PS51379"/>
    </source>
</evidence>
<protein>
    <submittedName>
        <fullName evidence="3">Putative iron-sulfur protein</fullName>
    </submittedName>
</protein>
<dbReference type="InterPro" id="IPR017896">
    <property type="entry name" value="4Fe4S_Fe-S-bd"/>
</dbReference>
<dbReference type="eggNOG" id="COG1600">
    <property type="taxonomic scope" value="Bacteria"/>
</dbReference>